<sequence length="373" mass="42221">MDMDRSIYTSLSTHTPTTPPSAPLPLPAPIEFLHPCTPNFHSMHCPNSTNPASAHSAQAPDPLVTQLTWFTLAVPSKPPKTNPLSLPQRIIRSECQKPQKYFPNPYDRFPTTTNPPIEGYKNPALPTTTFLPPSSLLPESQRILTLPHPTTIVLHSLQHHPNSVAPESALFLRPPLPKHPLEQPLSAQLSCYACLIPQIPLMATSTPLLNTFLCFFRPPHYTMLSAAAASPINTSKDWVCFLWDTAEMPQFEASLWRNCLTLRIEPKIFFFDALVKQSLPELHFVSSYSPCFWDSVVSLRDVFIVFFDLSSFNLRKKCLRWETCCAREAKEFVVSPLDTEVAPFNSSIAQRTRDSRRITTDELIEILFDERLR</sequence>
<protein>
    <submittedName>
        <fullName evidence="2">Uncharacterized protein</fullName>
    </submittedName>
</protein>
<dbReference type="EMBL" id="LAVV01009313">
    <property type="protein sequence ID" value="KNZ50798.1"/>
    <property type="molecule type" value="Genomic_DNA"/>
</dbReference>
<keyword evidence="3" id="KW-1185">Reference proteome</keyword>
<dbReference type="AlphaFoldDB" id="A0A0L6UQI5"/>
<gene>
    <name evidence="2" type="ORF">VP01_422g1</name>
</gene>
<evidence type="ECO:0000256" key="1">
    <source>
        <dbReference type="SAM" id="MobiDB-lite"/>
    </source>
</evidence>
<name>A0A0L6UQI5_9BASI</name>
<evidence type="ECO:0000313" key="3">
    <source>
        <dbReference type="Proteomes" id="UP000037035"/>
    </source>
</evidence>
<dbReference type="VEuPathDB" id="FungiDB:VP01_422g1"/>
<reference evidence="2 3" key="1">
    <citation type="submission" date="2015-08" db="EMBL/GenBank/DDBJ databases">
        <title>Next Generation Sequencing and Analysis of the Genome of Puccinia sorghi L Schw, the Causal Agent of Maize Common Rust.</title>
        <authorList>
            <person name="Rochi L."/>
            <person name="Burguener G."/>
            <person name="Darino M."/>
            <person name="Turjanski A."/>
            <person name="Kreff E."/>
            <person name="Dieguez M.J."/>
            <person name="Sacco F."/>
        </authorList>
    </citation>
    <scope>NUCLEOTIDE SEQUENCE [LARGE SCALE GENOMIC DNA]</scope>
    <source>
        <strain evidence="2 3">RO10H11247</strain>
    </source>
</reference>
<accession>A0A0L6UQI5</accession>
<organism evidence="2 3">
    <name type="scientific">Puccinia sorghi</name>
    <dbReference type="NCBI Taxonomy" id="27349"/>
    <lineage>
        <taxon>Eukaryota</taxon>
        <taxon>Fungi</taxon>
        <taxon>Dikarya</taxon>
        <taxon>Basidiomycota</taxon>
        <taxon>Pucciniomycotina</taxon>
        <taxon>Pucciniomycetes</taxon>
        <taxon>Pucciniales</taxon>
        <taxon>Pucciniaceae</taxon>
        <taxon>Puccinia</taxon>
    </lineage>
</organism>
<evidence type="ECO:0000313" key="2">
    <source>
        <dbReference type="EMBL" id="KNZ50798.1"/>
    </source>
</evidence>
<proteinExistence type="predicted"/>
<dbReference type="Proteomes" id="UP000037035">
    <property type="component" value="Unassembled WGS sequence"/>
</dbReference>
<comment type="caution">
    <text evidence="2">The sequence shown here is derived from an EMBL/GenBank/DDBJ whole genome shotgun (WGS) entry which is preliminary data.</text>
</comment>
<feature type="region of interest" description="Disordered" evidence="1">
    <location>
        <begin position="1"/>
        <end position="23"/>
    </location>
</feature>